<evidence type="ECO:0000313" key="3">
    <source>
        <dbReference type="Proteomes" id="UP000568888"/>
    </source>
</evidence>
<dbReference type="Pfam" id="PF08241">
    <property type="entry name" value="Methyltransf_11"/>
    <property type="match status" value="1"/>
</dbReference>
<keyword evidence="2" id="KW-0808">Transferase</keyword>
<keyword evidence="2" id="KW-0489">Methyltransferase</keyword>
<dbReference type="EMBL" id="BLXY01000001">
    <property type="protein sequence ID" value="GFO62892.1"/>
    <property type="molecule type" value="Genomic_DNA"/>
</dbReference>
<dbReference type="SUPFAM" id="SSF53335">
    <property type="entry name" value="S-adenosyl-L-methionine-dependent methyltransferases"/>
    <property type="match status" value="1"/>
</dbReference>
<dbReference type="CDD" id="cd02440">
    <property type="entry name" value="AdoMet_MTases"/>
    <property type="match status" value="1"/>
</dbReference>
<proteinExistence type="predicted"/>
<accession>A0A6V8MS95</accession>
<dbReference type="Gene3D" id="3.40.50.150">
    <property type="entry name" value="Vaccinia Virus protein VP39"/>
    <property type="match status" value="1"/>
</dbReference>
<dbReference type="PANTHER" id="PTHR45036:SF1">
    <property type="entry name" value="METHYLTRANSFERASE LIKE 7A"/>
    <property type="match status" value="1"/>
</dbReference>
<dbReference type="GO" id="GO:0032259">
    <property type="term" value="P:methylation"/>
    <property type="evidence" value="ECO:0007669"/>
    <property type="project" value="UniProtKB-KW"/>
</dbReference>
<evidence type="ECO:0000259" key="1">
    <source>
        <dbReference type="Pfam" id="PF08241"/>
    </source>
</evidence>
<gene>
    <name evidence="2" type="primary">pmtA</name>
    <name evidence="2" type="ORF">GMPD_08110</name>
</gene>
<reference evidence="3" key="1">
    <citation type="submission" date="2020-06" db="EMBL/GenBank/DDBJ databases">
        <title>Draft genomic sequecing of Geomonas sp. Red736.</title>
        <authorList>
            <person name="Itoh H."/>
            <person name="Xu Z.X."/>
            <person name="Ushijima N."/>
            <person name="Masuda Y."/>
            <person name="Shiratori Y."/>
            <person name="Senoo K."/>
        </authorList>
    </citation>
    <scope>NUCLEOTIDE SEQUENCE [LARGE SCALE GENOMIC DNA]</scope>
    <source>
        <strain evidence="3">Red736</strain>
    </source>
</reference>
<dbReference type="AlphaFoldDB" id="A0A6V8MS95"/>
<sequence>MNVYREWCLPHLTNCVCGLRALARQRALIVPLARGRVLEVGMGTALNLPFYDREKVSCIWGLEPSPGMRKAAEKNVRRSGLQVRWLDLPAATIPLADESVDTVLLTFTVCSINDWSGALAEMRRVLAPQGRLLFCEHGAAPDAGVLRWQERITPWWKHVAGGCHLDRPIPRLIASSGFRVAALDAGYAAGVPRLAGYTYRGCAEKG</sequence>
<dbReference type="PANTHER" id="PTHR45036">
    <property type="entry name" value="METHYLTRANSFERASE LIKE 7B"/>
    <property type="match status" value="1"/>
</dbReference>
<organism evidence="2 3">
    <name type="scientific">Geomonas paludis</name>
    <dbReference type="NCBI Taxonomy" id="2740185"/>
    <lineage>
        <taxon>Bacteria</taxon>
        <taxon>Pseudomonadati</taxon>
        <taxon>Thermodesulfobacteriota</taxon>
        <taxon>Desulfuromonadia</taxon>
        <taxon>Geobacterales</taxon>
        <taxon>Geobacteraceae</taxon>
        <taxon>Geomonas</taxon>
    </lineage>
</organism>
<dbReference type="InterPro" id="IPR052356">
    <property type="entry name" value="Thiol_S-MT"/>
</dbReference>
<protein>
    <submittedName>
        <fullName evidence="2">Phospholipid methyltransferase</fullName>
    </submittedName>
</protein>
<name>A0A6V8MS95_9BACT</name>
<dbReference type="InterPro" id="IPR029063">
    <property type="entry name" value="SAM-dependent_MTases_sf"/>
</dbReference>
<feature type="domain" description="Methyltransferase type 11" evidence="1">
    <location>
        <begin position="38"/>
        <end position="134"/>
    </location>
</feature>
<dbReference type="RefSeq" id="WP_183345355.1">
    <property type="nucleotide sequence ID" value="NZ_BLXY01000001.1"/>
</dbReference>
<dbReference type="InterPro" id="IPR013216">
    <property type="entry name" value="Methyltransf_11"/>
</dbReference>
<evidence type="ECO:0000313" key="2">
    <source>
        <dbReference type="EMBL" id="GFO62892.1"/>
    </source>
</evidence>
<dbReference type="Proteomes" id="UP000568888">
    <property type="component" value="Unassembled WGS sequence"/>
</dbReference>
<dbReference type="GO" id="GO:0008757">
    <property type="term" value="F:S-adenosylmethionine-dependent methyltransferase activity"/>
    <property type="evidence" value="ECO:0007669"/>
    <property type="project" value="InterPro"/>
</dbReference>
<comment type="caution">
    <text evidence="2">The sequence shown here is derived from an EMBL/GenBank/DDBJ whole genome shotgun (WGS) entry which is preliminary data.</text>
</comment>